<reference evidence="2" key="2">
    <citation type="submission" date="2016-06" db="EMBL/GenBank/DDBJ databases">
        <title>The genome of a short-lived fish provides insights into sex chromosome evolution and the genetic control of aging.</title>
        <authorList>
            <person name="Reichwald K."/>
            <person name="Felder M."/>
            <person name="Petzold A."/>
            <person name="Koch P."/>
            <person name="Groth M."/>
            <person name="Platzer M."/>
        </authorList>
    </citation>
    <scope>NUCLEOTIDE SEQUENCE</scope>
    <source>
        <tissue evidence="2">Brain</tissue>
    </source>
</reference>
<sequence length="105" mass="11417">PGYTQSAPVQARVGQRRDSNETCECEMSSCTLPVIAPPVSRVRLPPSGPPVCHRYPSPPVCRPGSASRPTSRPCSPRTTISARDHPPEEIIPSVSFKNARSFFCQ</sequence>
<reference evidence="2" key="1">
    <citation type="submission" date="2016-05" db="EMBL/GenBank/DDBJ databases">
        <authorList>
            <person name="Lavstsen T."/>
            <person name="Jespersen J.S."/>
        </authorList>
    </citation>
    <scope>NUCLEOTIDE SEQUENCE</scope>
    <source>
        <tissue evidence="2">Brain</tissue>
    </source>
</reference>
<name>A0A1A7ZNP1_NOTFU</name>
<dbReference type="AlphaFoldDB" id="A0A1A7ZNP1"/>
<feature type="region of interest" description="Disordered" evidence="1">
    <location>
        <begin position="60"/>
        <end position="87"/>
    </location>
</feature>
<organism evidence="2">
    <name type="scientific">Nothobranchius furzeri</name>
    <name type="common">Turquoise killifish</name>
    <dbReference type="NCBI Taxonomy" id="105023"/>
    <lineage>
        <taxon>Eukaryota</taxon>
        <taxon>Metazoa</taxon>
        <taxon>Chordata</taxon>
        <taxon>Craniata</taxon>
        <taxon>Vertebrata</taxon>
        <taxon>Euteleostomi</taxon>
        <taxon>Actinopterygii</taxon>
        <taxon>Neopterygii</taxon>
        <taxon>Teleostei</taxon>
        <taxon>Neoteleostei</taxon>
        <taxon>Acanthomorphata</taxon>
        <taxon>Ovalentaria</taxon>
        <taxon>Atherinomorphae</taxon>
        <taxon>Cyprinodontiformes</taxon>
        <taxon>Nothobranchiidae</taxon>
        <taxon>Nothobranchius</taxon>
    </lineage>
</organism>
<feature type="non-terminal residue" evidence="2">
    <location>
        <position position="105"/>
    </location>
</feature>
<accession>A0A1A7ZNP1</accession>
<evidence type="ECO:0000313" key="2">
    <source>
        <dbReference type="EMBL" id="SBP43625.1"/>
    </source>
</evidence>
<protein>
    <submittedName>
        <fullName evidence="2">Chromosome 2 open reading frame 71</fullName>
    </submittedName>
</protein>
<feature type="compositionally biased region" description="Polar residues" evidence="1">
    <location>
        <begin position="67"/>
        <end position="81"/>
    </location>
</feature>
<proteinExistence type="predicted"/>
<evidence type="ECO:0000256" key="1">
    <source>
        <dbReference type="SAM" id="MobiDB-lite"/>
    </source>
</evidence>
<dbReference type="EMBL" id="HADY01005140">
    <property type="protein sequence ID" value="SBP43625.1"/>
    <property type="molecule type" value="Transcribed_RNA"/>
</dbReference>
<gene>
    <name evidence="2" type="primary">C20H2ORF71</name>
</gene>
<feature type="non-terminal residue" evidence="2">
    <location>
        <position position="1"/>
    </location>
</feature>